<dbReference type="EMBL" id="JBHSUA010000006">
    <property type="protein sequence ID" value="MFC6395579.1"/>
    <property type="molecule type" value="Genomic_DNA"/>
</dbReference>
<evidence type="ECO:0000256" key="2">
    <source>
        <dbReference type="ARBA" id="ARBA00022723"/>
    </source>
</evidence>
<dbReference type="Gene3D" id="3.40.390.10">
    <property type="entry name" value="Collagenase (Catalytic Domain)"/>
    <property type="match status" value="1"/>
</dbReference>
<gene>
    <name evidence="7" type="ORF">ACFP57_01020</name>
</gene>
<proteinExistence type="predicted"/>
<dbReference type="InterPro" id="IPR024079">
    <property type="entry name" value="MetalloPept_cat_dom_sf"/>
</dbReference>
<evidence type="ECO:0000256" key="5">
    <source>
        <dbReference type="SAM" id="SignalP"/>
    </source>
</evidence>
<feature type="signal peptide" evidence="5">
    <location>
        <begin position="1"/>
        <end position="28"/>
    </location>
</feature>
<evidence type="ECO:0000313" key="8">
    <source>
        <dbReference type="Proteomes" id="UP001596266"/>
    </source>
</evidence>
<keyword evidence="1" id="KW-0645">Protease</keyword>
<keyword evidence="3 7" id="KW-0378">Hydrolase</keyword>
<organism evidence="7 8">
    <name type="scientific">Luteococcus sanguinis</name>
    <dbReference type="NCBI Taxonomy" id="174038"/>
    <lineage>
        <taxon>Bacteria</taxon>
        <taxon>Bacillati</taxon>
        <taxon>Actinomycetota</taxon>
        <taxon>Actinomycetes</taxon>
        <taxon>Propionibacteriales</taxon>
        <taxon>Propionibacteriaceae</taxon>
        <taxon>Luteococcus</taxon>
    </lineage>
</organism>
<keyword evidence="7" id="KW-0482">Metalloprotease</keyword>
<dbReference type="InterPro" id="IPR001818">
    <property type="entry name" value="Pept_M10_metallopeptidase"/>
</dbReference>
<keyword evidence="5" id="KW-0732">Signal</keyword>
<keyword evidence="2" id="KW-0479">Metal-binding</keyword>
<dbReference type="RefSeq" id="WP_343886320.1">
    <property type="nucleotide sequence ID" value="NZ_BAAAKI010000014.1"/>
</dbReference>
<evidence type="ECO:0000256" key="4">
    <source>
        <dbReference type="ARBA" id="ARBA00022833"/>
    </source>
</evidence>
<reference evidence="8" key="1">
    <citation type="journal article" date="2019" name="Int. J. Syst. Evol. Microbiol.">
        <title>The Global Catalogue of Microorganisms (GCM) 10K type strain sequencing project: providing services to taxonomists for standard genome sequencing and annotation.</title>
        <authorList>
            <consortium name="The Broad Institute Genomics Platform"/>
            <consortium name="The Broad Institute Genome Sequencing Center for Infectious Disease"/>
            <person name="Wu L."/>
            <person name="Ma J."/>
        </authorList>
    </citation>
    <scope>NUCLEOTIDE SEQUENCE [LARGE SCALE GENOMIC DNA]</scope>
    <source>
        <strain evidence="8">CGMCC 1.15277</strain>
    </source>
</reference>
<dbReference type="Proteomes" id="UP001596266">
    <property type="component" value="Unassembled WGS sequence"/>
</dbReference>
<keyword evidence="4" id="KW-0862">Zinc</keyword>
<comment type="caution">
    <text evidence="7">The sequence shown here is derived from an EMBL/GenBank/DDBJ whole genome shotgun (WGS) entry which is preliminary data.</text>
</comment>
<keyword evidence="8" id="KW-1185">Reference proteome</keyword>
<dbReference type="EC" id="3.4.24.-" evidence="7"/>
<dbReference type="Pfam" id="PF00413">
    <property type="entry name" value="Peptidase_M10"/>
    <property type="match status" value="1"/>
</dbReference>
<evidence type="ECO:0000259" key="6">
    <source>
        <dbReference type="Pfam" id="PF00413"/>
    </source>
</evidence>
<dbReference type="GO" id="GO:0008237">
    <property type="term" value="F:metallopeptidase activity"/>
    <property type="evidence" value="ECO:0007669"/>
    <property type="project" value="UniProtKB-KW"/>
</dbReference>
<protein>
    <submittedName>
        <fullName evidence="7">Matrixin family metalloprotease</fullName>
        <ecNumber evidence="7">3.4.24.-</ecNumber>
    </submittedName>
</protein>
<feature type="chain" id="PRO_5047186437" evidence="5">
    <location>
        <begin position="29"/>
        <end position="171"/>
    </location>
</feature>
<evidence type="ECO:0000256" key="3">
    <source>
        <dbReference type="ARBA" id="ARBA00022801"/>
    </source>
</evidence>
<feature type="domain" description="Peptidase M10 metallopeptidase" evidence="6">
    <location>
        <begin position="116"/>
        <end position="148"/>
    </location>
</feature>
<evidence type="ECO:0000256" key="1">
    <source>
        <dbReference type="ARBA" id="ARBA00022670"/>
    </source>
</evidence>
<dbReference type="SUPFAM" id="SSF55486">
    <property type="entry name" value="Metalloproteases ('zincins'), catalytic domain"/>
    <property type="match status" value="1"/>
</dbReference>
<evidence type="ECO:0000313" key="7">
    <source>
        <dbReference type="EMBL" id="MFC6395579.1"/>
    </source>
</evidence>
<accession>A0ABW1WWJ0</accession>
<sequence>MRRKLAAASACSLLTSLAVSIPAAPAFACTNDPLLPGSVDGKEMRYVNGGTIPETSAAISNWNALGTIKILPNAWNTYNDVEIAGVINPSVSYSGLWTQRTGADTIWINKYYTDKYSSAKRKGVVVHELGHALRLGHTNTPATVMYCNDDGRTVYAPSTADKNKYYSIWGH</sequence>
<name>A0ABW1WWJ0_9ACTN</name>